<dbReference type="OrthoDB" id="27435at2759"/>
<dbReference type="InterPro" id="IPR050168">
    <property type="entry name" value="AAA_ATPase_domain"/>
</dbReference>
<evidence type="ECO:0000256" key="1">
    <source>
        <dbReference type="ARBA" id="ARBA00022741"/>
    </source>
</evidence>
<dbReference type="SUPFAM" id="SSF52540">
    <property type="entry name" value="P-loop containing nucleoside triphosphate hydrolases"/>
    <property type="match status" value="2"/>
</dbReference>
<dbReference type="PANTHER" id="PTHR23077">
    <property type="entry name" value="AAA-FAMILY ATPASE"/>
    <property type="match status" value="1"/>
</dbReference>
<feature type="domain" description="AAA+ ATPase" evidence="3">
    <location>
        <begin position="297"/>
        <end position="440"/>
    </location>
</feature>
<dbReference type="GO" id="GO:0005737">
    <property type="term" value="C:cytoplasm"/>
    <property type="evidence" value="ECO:0007669"/>
    <property type="project" value="TreeGrafter"/>
</dbReference>
<keyword evidence="5" id="KW-1185">Reference proteome</keyword>
<keyword evidence="2" id="KW-0067">ATP-binding</keyword>
<proteinExistence type="predicted"/>
<feature type="domain" description="AAA+ ATPase" evidence="3">
    <location>
        <begin position="571"/>
        <end position="716"/>
    </location>
</feature>
<dbReference type="InterPro" id="IPR003593">
    <property type="entry name" value="AAA+_ATPase"/>
</dbReference>
<comment type="caution">
    <text evidence="4">The sequence shown here is derived from an EMBL/GenBank/DDBJ whole genome shotgun (WGS) entry which is preliminary data.</text>
</comment>
<dbReference type="EMBL" id="QKYT01000378">
    <property type="protein sequence ID" value="RIA86198.1"/>
    <property type="molecule type" value="Genomic_DNA"/>
</dbReference>
<organism evidence="4 5">
    <name type="scientific">Glomus cerebriforme</name>
    <dbReference type="NCBI Taxonomy" id="658196"/>
    <lineage>
        <taxon>Eukaryota</taxon>
        <taxon>Fungi</taxon>
        <taxon>Fungi incertae sedis</taxon>
        <taxon>Mucoromycota</taxon>
        <taxon>Glomeromycotina</taxon>
        <taxon>Glomeromycetes</taxon>
        <taxon>Glomerales</taxon>
        <taxon>Glomeraceae</taxon>
        <taxon>Glomus</taxon>
    </lineage>
</organism>
<keyword evidence="1" id="KW-0547">Nucleotide-binding</keyword>
<name>A0A397SJI6_9GLOM</name>
<dbReference type="SMART" id="SM00382">
    <property type="entry name" value="AAA"/>
    <property type="match status" value="2"/>
</dbReference>
<dbReference type="InterPro" id="IPR003960">
    <property type="entry name" value="ATPase_AAA_CS"/>
</dbReference>
<accession>A0A397SJI6</accession>
<dbReference type="FunFam" id="3.40.50.300:FF:001921">
    <property type="entry name" value="AAA ATPase domain-containing protein"/>
    <property type="match status" value="1"/>
</dbReference>
<sequence>MTIINIVSILNDLHPEYTRTAKPCIWCPRTWCLKSNLHPNTIISLISESKGTKCFAFVKLYSKFSELFRDKKEFPENLEFSLPAVKTGNNNIFNPDDDGEIQVVISRLLAFNLGICEISKNISNLKLPIQLKFGELVKNIPIATRVILYSFSSSHSLIKSENSFMNNDLEESIFRRIHLGTVVLPNDWIYYNGSYFKIIQTYSSDISQTEPSSNIEFVKSKIARISENTVIEFSNQQVGGFNILNKINLKFQDKSQWIDKVTKKIGGLDEVISEIIEQIHLFIITAMSDKYRKGIKKSKGIILTGKPGTGKTALALCLAESSGLPFTFINCPDIFKTDEGEGENELCSIFESMMHYCVSIIILDEIDIISDKIASVRTGAESKLYSMLIRLIDSINENVLHDSNKGQIFIIGLTNRLHAVNNNLYRPGRLDRVYEFNIKKPEQRLQILKIITKKIPFVIEEKDLILEKVSRMTHGFVATDLQHLCSNVAMELIQKISSETINENRSFATLKHFENALKVAKPSDLNEYQTKIPDIKFSDIFGINNIIEDLKLTIIEPFNNSQEFLQFGISPPRGILIYGPSGVGKTMLCCAIAAEIGINFMLVEGSQVISKIVGESENNIARIFAQAKANSPCVLFIDQIDVLAPIRGSNMTSENTGERVVTSLLVEMDGFFTSKHGKGPEVDVLVIAATNRPEIIDSALLRPGRLDQHIYISPPNLKQRKEILIGKFQQIPTLLSEDQINILVNDTEGFSGADLDNLCREAALISIRENINNKVVTFDHFTKAESICKASLLNYKSIHPFDGSV</sequence>
<dbReference type="Pfam" id="PF00004">
    <property type="entry name" value="AAA"/>
    <property type="match status" value="2"/>
</dbReference>
<evidence type="ECO:0000256" key="2">
    <source>
        <dbReference type="ARBA" id="ARBA00022840"/>
    </source>
</evidence>
<dbReference type="PANTHER" id="PTHR23077:SF27">
    <property type="entry name" value="ATPASE FAMILY GENE 2 PROTEIN HOMOLOG A"/>
    <property type="match status" value="1"/>
</dbReference>
<dbReference type="Gene3D" id="1.10.8.60">
    <property type="match status" value="2"/>
</dbReference>
<evidence type="ECO:0000313" key="4">
    <source>
        <dbReference type="EMBL" id="RIA86198.1"/>
    </source>
</evidence>
<dbReference type="PROSITE" id="PS00674">
    <property type="entry name" value="AAA"/>
    <property type="match status" value="1"/>
</dbReference>
<protein>
    <submittedName>
        <fullName evidence="4">P-loop containing nucleoside triphosphate hydrolase protein</fullName>
    </submittedName>
</protein>
<dbReference type="AlphaFoldDB" id="A0A397SJI6"/>
<dbReference type="STRING" id="658196.A0A397SJI6"/>
<dbReference type="GO" id="GO:0005524">
    <property type="term" value="F:ATP binding"/>
    <property type="evidence" value="ECO:0007669"/>
    <property type="project" value="UniProtKB-KW"/>
</dbReference>
<dbReference type="Pfam" id="PF17862">
    <property type="entry name" value="AAA_lid_3"/>
    <property type="match status" value="1"/>
</dbReference>
<keyword evidence="4" id="KW-0378">Hydrolase</keyword>
<gene>
    <name evidence="4" type="ORF">C1645_780263</name>
</gene>
<dbReference type="InterPro" id="IPR003959">
    <property type="entry name" value="ATPase_AAA_core"/>
</dbReference>
<dbReference type="Gene3D" id="3.40.50.300">
    <property type="entry name" value="P-loop containing nucleotide triphosphate hydrolases"/>
    <property type="match status" value="2"/>
</dbReference>
<dbReference type="GO" id="GO:0016887">
    <property type="term" value="F:ATP hydrolysis activity"/>
    <property type="evidence" value="ECO:0007669"/>
    <property type="project" value="InterPro"/>
</dbReference>
<reference evidence="4 5" key="1">
    <citation type="submission" date="2018-06" db="EMBL/GenBank/DDBJ databases">
        <title>Comparative genomics reveals the genomic features of Rhizophagus irregularis, R. cerebriforme, R. diaphanum and Gigaspora rosea, and their symbiotic lifestyle signature.</title>
        <authorList>
            <person name="Morin E."/>
            <person name="San Clemente H."/>
            <person name="Chen E.C.H."/>
            <person name="De La Providencia I."/>
            <person name="Hainaut M."/>
            <person name="Kuo A."/>
            <person name="Kohler A."/>
            <person name="Murat C."/>
            <person name="Tang N."/>
            <person name="Roy S."/>
            <person name="Loubradou J."/>
            <person name="Henrissat B."/>
            <person name="Grigoriev I.V."/>
            <person name="Corradi N."/>
            <person name="Roux C."/>
            <person name="Martin F.M."/>
        </authorList>
    </citation>
    <scope>NUCLEOTIDE SEQUENCE [LARGE SCALE GENOMIC DNA]</scope>
    <source>
        <strain evidence="4 5">DAOM 227022</strain>
    </source>
</reference>
<dbReference type="InterPro" id="IPR041569">
    <property type="entry name" value="AAA_lid_3"/>
</dbReference>
<evidence type="ECO:0000259" key="3">
    <source>
        <dbReference type="SMART" id="SM00382"/>
    </source>
</evidence>
<dbReference type="InterPro" id="IPR027417">
    <property type="entry name" value="P-loop_NTPase"/>
</dbReference>
<evidence type="ECO:0000313" key="5">
    <source>
        <dbReference type="Proteomes" id="UP000265703"/>
    </source>
</evidence>
<dbReference type="Proteomes" id="UP000265703">
    <property type="component" value="Unassembled WGS sequence"/>
</dbReference>